<gene>
    <name evidence="3" type="ORF">DesyoDRAFT_3371</name>
</gene>
<dbReference type="OrthoDB" id="9813321at2"/>
<proteinExistence type="predicted"/>
<feature type="region of interest" description="Disordered" evidence="1">
    <location>
        <begin position="51"/>
        <end position="71"/>
    </location>
</feature>
<dbReference type="SMART" id="SM00834">
    <property type="entry name" value="CxxC_CXXC_SSSS"/>
    <property type="match status" value="1"/>
</dbReference>
<feature type="domain" description="Putative regulatory protein FmdB zinc ribbon" evidence="2">
    <location>
        <begin position="1"/>
        <end position="43"/>
    </location>
</feature>
<sequence>MPMYEFGCPKCGVVITELCKMGEKGERLVCSKCGHIGLTRHISGFSSPGISGGTGGGSCSPGCSGNCAGCH</sequence>
<keyword evidence="4" id="KW-1185">Reference proteome</keyword>
<dbReference type="HOGENOM" id="CLU_136025_4_0_9"/>
<dbReference type="STRING" id="768710.DesyoDRAFT_3371"/>
<evidence type="ECO:0000256" key="1">
    <source>
        <dbReference type="SAM" id="MobiDB-lite"/>
    </source>
</evidence>
<evidence type="ECO:0000259" key="2">
    <source>
        <dbReference type="SMART" id="SM00834"/>
    </source>
</evidence>
<evidence type="ECO:0000313" key="4">
    <source>
        <dbReference type="Proteomes" id="UP000005104"/>
    </source>
</evidence>
<dbReference type="NCBIfam" id="TIGR02605">
    <property type="entry name" value="CxxC_CxxC_SSSS"/>
    <property type="match status" value="1"/>
</dbReference>
<dbReference type="EMBL" id="CM001441">
    <property type="protein sequence ID" value="EHQ90396.1"/>
    <property type="molecule type" value="Genomic_DNA"/>
</dbReference>
<dbReference type="Pfam" id="PF09723">
    <property type="entry name" value="Zn_ribbon_8"/>
    <property type="match status" value="1"/>
</dbReference>
<name>H5Y5E6_9FIRM</name>
<dbReference type="Proteomes" id="UP000005104">
    <property type="component" value="Chromosome"/>
</dbReference>
<feature type="compositionally biased region" description="Low complexity" evidence="1">
    <location>
        <begin position="60"/>
        <end position="71"/>
    </location>
</feature>
<dbReference type="RefSeq" id="WP_007784780.1">
    <property type="nucleotide sequence ID" value="NZ_CM001441.1"/>
</dbReference>
<dbReference type="AlphaFoldDB" id="H5Y5E6"/>
<dbReference type="InterPro" id="IPR013429">
    <property type="entry name" value="Regulatory_FmdB_Zinc_ribbon"/>
</dbReference>
<reference evidence="3 4" key="1">
    <citation type="submission" date="2011-11" db="EMBL/GenBank/DDBJ databases">
        <title>The Noncontiguous Finished genome of Desulfosporosinus youngiae DSM 17734.</title>
        <authorList>
            <consortium name="US DOE Joint Genome Institute (JGI-PGF)"/>
            <person name="Lucas S."/>
            <person name="Han J."/>
            <person name="Lapidus A."/>
            <person name="Cheng J.-F."/>
            <person name="Goodwin L."/>
            <person name="Pitluck S."/>
            <person name="Peters L."/>
            <person name="Ovchinnikova G."/>
            <person name="Lu M."/>
            <person name="Land M.L."/>
            <person name="Hauser L."/>
            <person name="Pester M."/>
            <person name="Spring S."/>
            <person name="Ollivier B."/>
            <person name="Rattei T."/>
            <person name="Klenk H.-P."/>
            <person name="Wagner M."/>
            <person name="Loy A."/>
            <person name="Woyke T.J."/>
        </authorList>
    </citation>
    <scope>NUCLEOTIDE SEQUENCE [LARGE SCALE GENOMIC DNA]</scope>
    <source>
        <strain evidence="3 4">DSM 17734</strain>
    </source>
</reference>
<dbReference type="eggNOG" id="COG2331">
    <property type="taxonomic scope" value="Bacteria"/>
</dbReference>
<protein>
    <submittedName>
        <fullName evidence="3">Putative regulatory protein, FmdB family</fullName>
    </submittedName>
</protein>
<organism evidence="3 4">
    <name type="scientific">Desulfosporosinus youngiae DSM 17734</name>
    <dbReference type="NCBI Taxonomy" id="768710"/>
    <lineage>
        <taxon>Bacteria</taxon>
        <taxon>Bacillati</taxon>
        <taxon>Bacillota</taxon>
        <taxon>Clostridia</taxon>
        <taxon>Eubacteriales</taxon>
        <taxon>Desulfitobacteriaceae</taxon>
        <taxon>Desulfosporosinus</taxon>
    </lineage>
</organism>
<evidence type="ECO:0000313" key="3">
    <source>
        <dbReference type="EMBL" id="EHQ90396.1"/>
    </source>
</evidence>
<accession>H5Y5E6</accession>